<organism evidence="2 3">
    <name type="scientific">Oleoguttula mirabilis</name>
    <dbReference type="NCBI Taxonomy" id="1507867"/>
    <lineage>
        <taxon>Eukaryota</taxon>
        <taxon>Fungi</taxon>
        <taxon>Dikarya</taxon>
        <taxon>Ascomycota</taxon>
        <taxon>Pezizomycotina</taxon>
        <taxon>Dothideomycetes</taxon>
        <taxon>Dothideomycetidae</taxon>
        <taxon>Mycosphaerellales</taxon>
        <taxon>Teratosphaeriaceae</taxon>
        <taxon>Oleoguttula</taxon>
    </lineage>
</organism>
<dbReference type="CDD" id="cd18186">
    <property type="entry name" value="BTB_POZ_ZBTB_KLHL-like"/>
    <property type="match status" value="1"/>
</dbReference>
<accession>A0AAV9JX98</accession>
<keyword evidence="3" id="KW-1185">Reference proteome</keyword>
<dbReference type="AlphaFoldDB" id="A0AAV9JX98"/>
<dbReference type="EMBL" id="JAVFHQ010000002">
    <property type="protein sequence ID" value="KAK4550357.1"/>
    <property type="molecule type" value="Genomic_DNA"/>
</dbReference>
<protein>
    <recommendedName>
        <fullName evidence="1">BTB domain-containing protein</fullName>
    </recommendedName>
</protein>
<dbReference type="PROSITE" id="PS50097">
    <property type="entry name" value="BTB"/>
    <property type="match status" value="1"/>
</dbReference>
<dbReference type="Proteomes" id="UP001324427">
    <property type="component" value="Unassembled WGS sequence"/>
</dbReference>
<reference evidence="2 3" key="1">
    <citation type="submission" date="2021-11" db="EMBL/GenBank/DDBJ databases">
        <title>Black yeast isolated from Biological Soil Crust.</title>
        <authorList>
            <person name="Kurbessoian T."/>
        </authorList>
    </citation>
    <scope>NUCLEOTIDE SEQUENCE [LARGE SCALE GENOMIC DNA]</scope>
    <source>
        <strain evidence="2 3">CCFEE 5522</strain>
    </source>
</reference>
<dbReference type="PANTHER" id="PTHR47843:SF5">
    <property type="entry name" value="BTB_POZ DOMAIN PROTEIN"/>
    <property type="match status" value="1"/>
</dbReference>
<dbReference type="Gene3D" id="3.30.710.10">
    <property type="entry name" value="Potassium Channel Kv1.1, Chain A"/>
    <property type="match status" value="1"/>
</dbReference>
<dbReference type="PANTHER" id="PTHR47843">
    <property type="entry name" value="BTB DOMAIN-CONTAINING PROTEIN-RELATED"/>
    <property type="match status" value="1"/>
</dbReference>
<comment type="caution">
    <text evidence="2">The sequence shown here is derived from an EMBL/GenBank/DDBJ whole genome shotgun (WGS) entry which is preliminary data.</text>
</comment>
<dbReference type="Pfam" id="PF00651">
    <property type="entry name" value="BTB"/>
    <property type="match status" value="1"/>
</dbReference>
<dbReference type="InterPro" id="IPR011333">
    <property type="entry name" value="SKP1/BTB/POZ_sf"/>
</dbReference>
<dbReference type="SMART" id="SM00225">
    <property type="entry name" value="BTB"/>
    <property type="match status" value="1"/>
</dbReference>
<sequence length="137" mass="15875">MADKGIMNAFKSLYETEKQSDFVIACGGHEFKVHKLVLLTQSSVLYEMASNERFKECQSARLELCDDDLECVTAMIRYIYLHNYEVPKEREKGRLSFHMRMASIADKYNIVHLETCAAGKFLRQTCQHQDPKSSQTR</sequence>
<dbReference type="SUPFAM" id="SSF54695">
    <property type="entry name" value="POZ domain"/>
    <property type="match status" value="1"/>
</dbReference>
<feature type="domain" description="BTB" evidence="1">
    <location>
        <begin position="20"/>
        <end position="88"/>
    </location>
</feature>
<evidence type="ECO:0000313" key="2">
    <source>
        <dbReference type="EMBL" id="KAK4550357.1"/>
    </source>
</evidence>
<gene>
    <name evidence="2" type="ORF">LTR36_003324</name>
</gene>
<dbReference type="InterPro" id="IPR000210">
    <property type="entry name" value="BTB/POZ_dom"/>
</dbReference>
<evidence type="ECO:0000313" key="3">
    <source>
        <dbReference type="Proteomes" id="UP001324427"/>
    </source>
</evidence>
<proteinExistence type="predicted"/>
<evidence type="ECO:0000259" key="1">
    <source>
        <dbReference type="PROSITE" id="PS50097"/>
    </source>
</evidence>
<name>A0AAV9JX98_9PEZI</name>